<dbReference type="AlphaFoldDB" id="A0A061SBD5"/>
<protein>
    <submittedName>
        <fullName evidence="1">Uncharacterized protein</fullName>
    </submittedName>
</protein>
<evidence type="ECO:0000313" key="1">
    <source>
        <dbReference type="EMBL" id="JAC80071.1"/>
    </source>
</evidence>
<sequence>TIGSLSSIPRKLCKRRMCRSSGGIGVAALPVERSGWHLQFTTERVTVLPHTNSSNLARNLVNFKFREREILSIRIKSLRSFSSLFQFCLALDLATYPEALVRGTGQAKLSPASENC</sequence>
<feature type="non-terminal residue" evidence="1">
    <location>
        <position position="1"/>
    </location>
</feature>
<gene>
    <name evidence="1" type="ORF">TSPGSL018_11121</name>
</gene>
<reference evidence="1" key="1">
    <citation type="submission" date="2014-05" db="EMBL/GenBank/DDBJ databases">
        <title>The transcriptome of the halophilic microalga Tetraselmis sp. GSL018 isolated from the Great Salt Lake, Utah.</title>
        <authorList>
            <person name="Jinkerson R.E."/>
            <person name="D'Adamo S."/>
            <person name="Posewitz M.C."/>
        </authorList>
    </citation>
    <scope>NUCLEOTIDE SEQUENCE</scope>
    <source>
        <strain evidence="1">GSL018</strain>
    </source>
</reference>
<accession>A0A061SBD5</accession>
<name>A0A061SBD5_9CHLO</name>
<proteinExistence type="predicted"/>
<organism evidence="1">
    <name type="scientific">Tetraselmis sp. GSL018</name>
    <dbReference type="NCBI Taxonomy" id="582737"/>
    <lineage>
        <taxon>Eukaryota</taxon>
        <taxon>Viridiplantae</taxon>
        <taxon>Chlorophyta</taxon>
        <taxon>core chlorophytes</taxon>
        <taxon>Chlorodendrophyceae</taxon>
        <taxon>Chlorodendrales</taxon>
        <taxon>Chlorodendraceae</taxon>
        <taxon>Tetraselmis</taxon>
    </lineage>
</organism>
<dbReference type="EMBL" id="GBEZ01005212">
    <property type="protein sequence ID" value="JAC80071.1"/>
    <property type="molecule type" value="Transcribed_RNA"/>
</dbReference>